<evidence type="ECO:0000256" key="1">
    <source>
        <dbReference type="SAM" id="MobiDB-lite"/>
    </source>
</evidence>
<dbReference type="Proteomes" id="UP000323067">
    <property type="component" value="Chromosome vii"/>
</dbReference>
<dbReference type="VEuPathDB" id="FungiDB:A9K55_007178"/>
<reference evidence="2 3" key="1">
    <citation type="journal article" date="2017" name="BMC Genomics">
        <title>Chromosome level assembly and secondary metabolite potential of the parasitic fungus Cordyceps militaris.</title>
        <authorList>
            <person name="Kramer G.J."/>
            <person name="Nodwell J.R."/>
        </authorList>
    </citation>
    <scope>NUCLEOTIDE SEQUENCE [LARGE SCALE GENOMIC DNA]</scope>
    <source>
        <strain evidence="2 3">ATCC 34164</strain>
    </source>
</reference>
<dbReference type="AlphaFoldDB" id="A0A2H4SJV3"/>
<sequence>MDTIRILDQQIDRSLWPIEPTEAAQYHFIWTVPKKRRAGDSGRRRPREDDERTIASAASAESDARNQKGSATERGTGLLRVVRRSVIEGPRRRMQKLLGKGHKATAAPNTMQEQECAGQRRWSEVTLVECGSRQEERKGTKEEHRLE</sequence>
<proteinExistence type="predicted"/>
<name>A0A2H4SJV3_CORMI</name>
<evidence type="ECO:0000313" key="3">
    <source>
        <dbReference type="Proteomes" id="UP000323067"/>
    </source>
</evidence>
<gene>
    <name evidence="2" type="ORF">A9K55_007178</name>
</gene>
<feature type="region of interest" description="Disordered" evidence="1">
    <location>
        <begin position="34"/>
        <end position="77"/>
    </location>
</feature>
<organism evidence="2 3">
    <name type="scientific">Cordyceps militaris</name>
    <name type="common">Caterpillar fungus</name>
    <name type="synonym">Clavaria militaris</name>
    <dbReference type="NCBI Taxonomy" id="73501"/>
    <lineage>
        <taxon>Eukaryota</taxon>
        <taxon>Fungi</taxon>
        <taxon>Dikarya</taxon>
        <taxon>Ascomycota</taxon>
        <taxon>Pezizomycotina</taxon>
        <taxon>Sordariomycetes</taxon>
        <taxon>Hypocreomycetidae</taxon>
        <taxon>Hypocreales</taxon>
        <taxon>Cordycipitaceae</taxon>
        <taxon>Cordyceps</taxon>
    </lineage>
</organism>
<protein>
    <submittedName>
        <fullName evidence="2">Uncharacterized protein</fullName>
    </submittedName>
</protein>
<evidence type="ECO:0000313" key="2">
    <source>
        <dbReference type="EMBL" id="ATY63393.1"/>
    </source>
</evidence>
<accession>A0A2H4SJV3</accession>
<dbReference type="VEuPathDB" id="FungiDB:CCM_07836"/>
<feature type="region of interest" description="Disordered" evidence="1">
    <location>
        <begin position="98"/>
        <end position="118"/>
    </location>
</feature>
<dbReference type="OrthoDB" id="4869202at2759"/>
<feature type="compositionally biased region" description="Basic and acidic residues" evidence="1">
    <location>
        <begin position="38"/>
        <end position="53"/>
    </location>
</feature>
<dbReference type="EMBL" id="CP023324">
    <property type="protein sequence ID" value="ATY63393.1"/>
    <property type="molecule type" value="Genomic_DNA"/>
</dbReference>